<gene>
    <name evidence="1" type="ORF">ACFS2C_10020</name>
</gene>
<dbReference type="Proteomes" id="UP001597478">
    <property type="component" value="Unassembled WGS sequence"/>
</dbReference>
<evidence type="ECO:0000313" key="2">
    <source>
        <dbReference type="Proteomes" id="UP001597478"/>
    </source>
</evidence>
<protein>
    <submittedName>
        <fullName evidence="1">Uncharacterized protein</fullName>
    </submittedName>
</protein>
<accession>A0ABW5W7F1</accession>
<organism evidence="1 2">
    <name type="scientific">Prauserella oleivorans</name>
    <dbReference type="NCBI Taxonomy" id="1478153"/>
    <lineage>
        <taxon>Bacteria</taxon>
        <taxon>Bacillati</taxon>
        <taxon>Actinomycetota</taxon>
        <taxon>Actinomycetes</taxon>
        <taxon>Pseudonocardiales</taxon>
        <taxon>Pseudonocardiaceae</taxon>
        <taxon>Prauserella</taxon>
    </lineage>
</organism>
<proteinExistence type="predicted"/>
<dbReference type="EMBL" id="JBHUOF010000012">
    <property type="protein sequence ID" value="MFD2799727.1"/>
    <property type="molecule type" value="Genomic_DNA"/>
</dbReference>
<comment type="caution">
    <text evidence="1">The sequence shown here is derived from an EMBL/GenBank/DDBJ whole genome shotgun (WGS) entry which is preliminary data.</text>
</comment>
<reference evidence="2" key="1">
    <citation type="journal article" date="2019" name="Int. J. Syst. Evol. Microbiol.">
        <title>The Global Catalogue of Microorganisms (GCM) 10K type strain sequencing project: providing services to taxonomists for standard genome sequencing and annotation.</title>
        <authorList>
            <consortium name="The Broad Institute Genomics Platform"/>
            <consortium name="The Broad Institute Genome Sequencing Center for Infectious Disease"/>
            <person name="Wu L."/>
            <person name="Ma J."/>
        </authorList>
    </citation>
    <scope>NUCLEOTIDE SEQUENCE [LARGE SCALE GENOMIC DNA]</scope>
    <source>
        <strain evidence="2">IBRC-M 10906</strain>
    </source>
</reference>
<dbReference type="RefSeq" id="WP_377391735.1">
    <property type="nucleotide sequence ID" value="NZ_JBHSAN010000027.1"/>
</dbReference>
<sequence length="84" mass="9492">MAAATGRRRLTRSHESLLDRRDRRVVVYGEYLLSVDAILDLLRTRRMPATSSEPSSLACPVTVWWCCDRSSPGVPQHALAPQRE</sequence>
<keyword evidence="2" id="KW-1185">Reference proteome</keyword>
<evidence type="ECO:0000313" key="1">
    <source>
        <dbReference type="EMBL" id="MFD2799727.1"/>
    </source>
</evidence>
<name>A0ABW5W7F1_9PSEU</name>